<dbReference type="AlphaFoldDB" id="A0A2G5NQB4"/>
<organism evidence="1 2">
    <name type="scientific">Macrococcoides goetzii</name>
    <dbReference type="NCBI Taxonomy" id="1891097"/>
    <lineage>
        <taxon>Bacteria</taxon>
        <taxon>Bacillati</taxon>
        <taxon>Bacillota</taxon>
        <taxon>Bacilli</taxon>
        <taxon>Bacillales</taxon>
        <taxon>Staphylococcaceae</taxon>
        <taxon>Macrococcoides</taxon>
    </lineage>
</organism>
<dbReference type="EMBL" id="MJBI02000001">
    <property type="protein sequence ID" value="RAI82176.1"/>
    <property type="molecule type" value="Genomic_DNA"/>
</dbReference>
<dbReference type="RefSeq" id="WP_096076113.1">
    <property type="nucleotide sequence ID" value="NZ_MJBI02000001.1"/>
</dbReference>
<name>A0A2G5NQB4_9STAP</name>
<keyword evidence="2" id="KW-1185">Reference proteome</keyword>
<sequence>MKKYQIIIPVIVVTGIIAYQLRHHMTMQHPETLLQQVLTNFDHVTGSAIVYEPEKQEKFGQISHIYRGIINTQDKDYEFTVDAYTGELIDTIEI</sequence>
<gene>
    <name evidence="1" type="ORF">BFS35_000400</name>
</gene>
<accession>A0A2G5NQB4</accession>
<dbReference type="OrthoDB" id="2989832at2"/>
<proteinExistence type="predicted"/>
<protein>
    <submittedName>
        <fullName evidence="1">Uncharacterized protein</fullName>
    </submittedName>
</protein>
<comment type="caution">
    <text evidence="1">The sequence shown here is derived from an EMBL/GenBank/DDBJ whole genome shotgun (WGS) entry which is preliminary data.</text>
</comment>
<evidence type="ECO:0000313" key="2">
    <source>
        <dbReference type="Proteomes" id="UP000229523"/>
    </source>
</evidence>
<reference evidence="1 2" key="1">
    <citation type="journal article" date="2018" name="Front. Microbiol.">
        <title>Description and Comparative Genomics of Macrococcus caseolyticus subsp. hominis subsp. nov., Macrococcus goetzii sp. nov., Macrococcus epidermidis sp. nov., and Macrococcus bohemicus sp. nov., Novel Macrococci From Human Clinical Material With Virulence Potential and Suspected Uptake of Foreign DNA by Natural Transformation.</title>
        <authorList>
            <person name="Maslanova I."/>
            <person name="Wertheimer Z."/>
            <person name="Sedlacek I."/>
            <person name="Svec P."/>
            <person name="Indrakova A."/>
            <person name="Kovarovic V."/>
            <person name="Schumann P."/>
            <person name="Sproer C."/>
            <person name="Kralova S."/>
            <person name="Sedo O."/>
            <person name="Kristofova L."/>
            <person name="Vrbovska V."/>
            <person name="Fuzik T."/>
            <person name="Petras P."/>
            <person name="Zdrahal Z."/>
            <person name="Ruzickova V."/>
            <person name="Doskar J."/>
            <person name="Pantucek R."/>
        </authorList>
    </citation>
    <scope>NUCLEOTIDE SEQUENCE [LARGE SCALE GENOMIC DNA]</scope>
    <source>
        <strain evidence="1 2">CCM 4927</strain>
    </source>
</reference>
<evidence type="ECO:0000313" key="1">
    <source>
        <dbReference type="EMBL" id="RAI82176.1"/>
    </source>
</evidence>
<dbReference type="Proteomes" id="UP000229523">
    <property type="component" value="Unassembled WGS sequence"/>
</dbReference>